<keyword evidence="5" id="KW-0659">Purine metabolism</keyword>
<dbReference type="GO" id="GO:0000256">
    <property type="term" value="P:allantoin catabolic process"/>
    <property type="evidence" value="ECO:0007669"/>
    <property type="project" value="InterPro"/>
</dbReference>
<keyword evidence="12" id="KW-1185">Reference proteome</keyword>
<dbReference type="InterPro" id="IPR024060">
    <property type="entry name" value="Ureidoglycolate_lyase_dom_sf"/>
</dbReference>
<comment type="catalytic activity">
    <reaction evidence="8">
        <text>(S)-ureidoglycolate = urea + glyoxylate</text>
        <dbReference type="Rhea" id="RHEA:11304"/>
        <dbReference type="ChEBI" id="CHEBI:16199"/>
        <dbReference type="ChEBI" id="CHEBI:36655"/>
        <dbReference type="ChEBI" id="CHEBI:57296"/>
        <dbReference type="EC" id="4.3.2.3"/>
    </reaction>
</comment>
<name>A0A7D9H1X8_DEKBR</name>
<evidence type="ECO:0000256" key="2">
    <source>
        <dbReference type="ARBA" id="ARBA00011738"/>
    </source>
</evidence>
<dbReference type="Proteomes" id="UP000478008">
    <property type="component" value="Unassembled WGS sequence"/>
</dbReference>
<sequence>MFHLIFSYYPNYSAFSELRVMRVKKICPYKYIQTFTQTHIQVYIQPTTTTNPQFLPFHHSRIMVVIKELSLSSCILIPAQPLTPKSFAKFGYVFSADEQIQTAKTSNANQGTAVKLLKVAPVVNNSSHAPSGKLATANWNIFRCTPPKKYIVRKEHDQQVYTGRVLERHPYSTQTFVPMGRDASEKAFVVICAPNDPNFDNLPLVEKAEAFVCRGDQSVTYAAGTWHAPMVAIGSKGHLDFAVLVHENGVPNEDCQEVVYSPGFEVSFSYS</sequence>
<dbReference type="InterPro" id="IPR007247">
    <property type="entry name" value="Ureidogly_lyase"/>
</dbReference>
<evidence type="ECO:0000256" key="1">
    <source>
        <dbReference type="ARBA" id="ARBA00004780"/>
    </source>
</evidence>
<dbReference type="PANTHER" id="PTHR21221">
    <property type="entry name" value="UREIDOGLYCOLATE HYDROLASE"/>
    <property type="match status" value="1"/>
</dbReference>
<comment type="similarity">
    <text evidence="10">Belongs to the ureidoglycolate lyase family.</text>
</comment>
<dbReference type="AlphaFoldDB" id="A0A7D9H1X8"/>
<comment type="function">
    <text evidence="9">Catalyzes the catabolism of the allantoin degradation intermediate (S)-ureidoglycolate, generating urea and glyoxylate. Involved in the utilization of allantoin as secondary nitrogen source when primary sources are limiting.</text>
</comment>
<dbReference type="SUPFAM" id="SSF51182">
    <property type="entry name" value="RmlC-like cupins"/>
    <property type="match status" value="1"/>
</dbReference>
<accession>A0A7D9H1X8</accession>
<evidence type="ECO:0000313" key="11">
    <source>
        <dbReference type="EMBL" id="VUG17649.1"/>
    </source>
</evidence>
<evidence type="ECO:0000256" key="9">
    <source>
        <dbReference type="ARBA" id="ARBA00055977"/>
    </source>
</evidence>
<dbReference type="FunFam" id="2.60.120.480:FF:000003">
    <property type="entry name" value="Ureidoglycolate hydrolase"/>
    <property type="match status" value="1"/>
</dbReference>
<evidence type="ECO:0000256" key="4">
    <source>
        <dbReference type="ARBA" id="ARBA00019751"/>
    </source>
</evidence>
<organism evidence="11 12">
    <name type="scientific">Dekkera bruxellensis</name>
    <name type="common">Brettanomyces custersii</name>
    <dbReference type="NCBI Taxonomy" id="5007"/>
    <lineage>
        <taxon>Eukaryota</taxon>
        <taxon>Fungi</taxon>
        <taxon>Dikarya</taxon>
        <taxon>Ascomycota</taxon>
        <taxon>Saccharomycotina</taxon>
        <taxon>Pichiomycetes</taxon>
        <taxon>Pichiales</taxon>
        <taxon>Pichiaceae</taxon>
        <taxon>Brettanomyces</taxon>
    </lineage>
</organism>
<dbReference type="EMBL" id="CABFWN010000002">
    <property type="protein sequence ID" value="VUG17649.1"/>
    <property type="molecule type" value="Genomic_DNA"/>
</dbReference>
<evidence type="ECO:0000313" key="12">
    <source>
        <dbReference type="Proteomes" id="UP000478008"/>
    </source>
</evidence>
<evidence type="ECO:0000256" key="10">
    <source>
        <dbReference type="ARBA" id="ARBA00061337"/>
    </source>
</evidence>
<reference evidence="11 12" key="1">
    <citation type="submission" date="2019-07" db="EMBL/GenBank/DDBJ databases">
        <authorList>
            <person name="Friedrich A."/>
            <person name="Schacherer J."/>
        </authorList>
    </citation>
    <scope>NUCLEOTIDE SEQUENCE [LARGE SCALE GENOMIC DNA]</scope>
</reference>
<dbReference type="GO" id="GO:0006144">
    <property type="term" value="P:purine nucleobase metabolic process"/>
    <property type="evidence" value="ECO:0007669"/>
    <property type="project" value="UniProtKB-KW"/>
</dbReference>
<evidence type="ECO:0000256" key="8">
    <source>
        <dbReference type="ARBA" id="ARBA00047684"/>
    </source>
</evidence>
<dbReference type="GO" id="GO:0004848">
    <property type="term" value="F:ureidoglycolate hydrolase activity"/>
    <property type="evidence" value="ECO:0007669"/>
    <property type="project" value="InterPro"/>
</dbReference>
<evidence type="ECO:0000256" key="5">
    <source>
        <dbReference type="ARBA" id="ARBA00022631"/>
    </source>
</evidence>
<dbReference type="Gene3D" id="2.60.120.480">
    <property type="entry name" value="Ureidoglycolate hydrolase"/>
    <property type="match status" value="1"/>
</dbReference>
<dbReference type="CDD" id="cd20298">
    <property type="entry name" value="cupin_UAH"/>
    <property type="match status" value="1"/>
</dbReference>
<evidence type="ECO:0000256" key="7">
    <source>
        <dbReference type="ARBA" id="ARBA00030302"/>
    </source>
</evidence>
<dbReference type="InterPro" id="IPR047233">
    <property type="entry name" value="UAH_cupin"/>
</dbReference>
<protein>
    <recommendedName>
        <fullName evidence="4">Ureidoglycolate lyase</fullName>
        <ecNumber evidence="3">4.3.2.3</ecNumber>
    </recommendedName>
    <alternativeName>
        <fullName evidence="7">Ureidoglycolatase</fullName>
    </alternativeName>
</protein>
<keyword evidence="6" id="KW-0456">Lyase</keyword>
<dbReference type="EC" id="4.3.2.3" evidence="3"/>
<dbReference type="PANTHER" id="PTHR21221:SF1">
    <property type="entry name" value="UREIDOGLYCOLATE LYASE"/>
    <property type="match status" value="1"/>
</dbReference>
<gene>
    <name evidence="11" type="ORF">DEBR0S2_12816G</name>
</gene>
<dbReference type="Pfam" id="PF04115">
    <property type="entry name" value="Ureidogly_lyase"/>
    <property type="match status" value="1"/>
</dbReference>
<dbReference type="GO" id="GO:0050385">
    <property type="term" value="F:ureidoglycolate lyase activity"/>
    <property type="evidence" value="ECO:0007669"/>
    <property type="project" value="UniProtKB-EC"/>
</dbReference>
<dbReference type="InterPro" id="IPR011051">
    <property type="entry name" value="RmlC_Cupin_sf"/>
</dbReference>
<proteinExistence type="inferred from homology"/>
<evidence type="ECO:0000256" key="6">
    <source>
        <dbReference type="ARBA" id="ARBA00023239"/>
    </source>
</evidence>
<evidence type="ECO:0000256" key="3">
    <source>
        <dbReference type="ARBA" id="ARBA00012341"/>
    </source>
</evidence>
<comment type="pathway">
    <text evidence="1">Nitrogen metabolism; (S)-allantoin degradation.</text>
</comment>
<comment type="subunit">
    <text evidence="2">Homodimer.</text>
</comment>